<dbReference type="KEGG" id="tti:THITH_06605"/>
<keyword evidence="1" id="KW-0963">Cytoplasm</keyword>
<proteinExistence type="inferred from homology"/>
<gene>
    <name evidence="1" type="primary">rsmJ</name>
    <name evidence="2" type="ORF">THITH_06605</name>
</gene>
<dbReference type="RefSeq" id="WP_006748659.1">
    <property type="nucleotide sequence ID" value="NZ_CP007029.1"/>
</dbReference>
<dbReference type="Gene3D" id="3.40.50.150">
    <property type="entry name" value="Vaccinia Virus protein VP39"/>
    <property type="match status" value="1"/>
</dbReference>
<dbReference type="PANTHER" id="PTHR36112:SF1">
    <property type="entry name" value="RIBOSOMAL RNA SMALL SUBUNIT METHYLTRANSFERASE J"/>
    <property type="match status" value="1"/>
</dbReference>
<dbReference type="InterPro" id="IPR029063">
    <property type="entry name" value="SAM-dependent_MTases_sf"/>
</dbReference>
<comment type="caution">
    <text evidence="1">Lacks conserved residue(s) required for the propagation of feature annotation.</text>
</comment>
<evidence type="ECO:0000313" key="3">
    <source>
        <dbReference type="Proteomes" id="UP000005289"/>
    </source>
</evidence>
<comment type="subcellular location">
    <subcellularLocation>
        <location evidence="1">Cytoplasm</location>
    </subcellularLocation>
</comment>
<feature type="binding site" evidence="1">
    <location>
        <position position="157"/>
    </location>
    <ligand>
        <name>S-adenosyl-L-methionine</name>
        <dbReference type="ChEBI" id="CHEBI:59789"/>
    </ligand>
</feature>
<keyword evidence="1 2" id="KW-0808">Transferase</keyword>
<dbReference type="GO" id="GO:0008990">
    <property type="term" value="F:rRNA (guanine-N2-)-methyltransferase activity"/>
    <property type="evidence" value="ECO:0007669"/>
    <property type="project" value="UniProtKB-UniRule"/>
</dbReference>
<keyword evidence="1" id="KW-0949">S-adenosyl-L-methionine</keyword>
<name>W0DHT2_9GAMM</name>
<dbReference type="Pfam" id="PF04445">
    <property type="entry name" value="SAM_MT"/>
    <property type="match status" value="1"/>
</dbReference>
<dbReference type="Proteomes" id="UP000005289">
    <property type="component" value="Chromosome"/>
</dbReference>
<dbReference type="GO" id="GO:0005737">
    <property type="term" value="C:cytoplasm"/>
    <property type="evidence" value="ECO:0007669"/>
    <property type="project" value="UniProtKB-SubCell"/>
</dbReference>
<dbReference type="STRING" id="713585.THITH_06605"/>
<dbReference type="EC" id="2.1.1.242" evidence="1"/>
<comment type="catalytic activity">
    <reaction evidence="1">
        <text>guanosine(1516) in 16S rRNA + S-adenosyl-L-methionine = N(2)-methylguanosine(1516) in 16S rRNA + S-adenosyl-L-homocysteine + H(+)</text>
        <dbReference type="Rhea" id="RHEA:43220"/>
        <dbReference type="Rhea" id="RHEA-COMP:10412"/>
        <dbReference type="Rhea" id="RHEA-COMP:10413"/>
        <dbReference type="ChEBI" id="CHEBI:15378"/>
        <dbReference type="ChEBI" id="CHEBI:57856"/>
        <dbReference type="ChEBI" id="CHEBI:59789"/>
        <dbReference type="ChEBI" id="CHEBI:74269"/>
        <dbReference type="ChEBI" id="CHEBI:74481"/>
        <dbReference type="EC" id="2.1.1.242"/>
    </reaction>
</comment>
<accession>W0DHT2</accession>
<keyword evidence="3" id="KW-1185">Reference proteome</keyword>
<keyword evidence="1" id="KW-0698">rRNA processing</keyword>
<reference evidence="2 3" key="1">
    <citation type="submission" date="2013-12" db="EMBL/GenBank/DDBJ databases">
        <authorList>
            <consortium name="DOE Joint Genome Institute"/>
            <person name="Muyzer G."/>
            <person name="Huntemann M."/>
            <person name="Han J."/>
            <person name="Chen A."/>
            <person name="Kyrpides N."/>
            <person name="Mavromatis K."/>
            <person name="Markowitz V."/>
            <person name="Palaniappan K."/>
            <person name="Ivanova N."/>
            <person name="Schaumberg A."/>
            <person name="Pati A."/>
            <person name="Liolios K."/>
            <person name="Nordberg H.P."/>
            <person name="Cantor M.N."/>
            <person name="Hua S.X."/>
            <person name="Woyke T."/>
        </authorList>
    </citation>
    <scope>NUCLEOTIDE SEQUENCE [LARGE SCALE GENOMIC DNA]</scope>
    <source>
        <strain evidence="2 3">ARh 1</strain>
    </source>
</reference>
<dbReference type="HOGENOM" id="CLU_076324_1_0_6"/>
<feature type="binding site" evidence="1">
    <location>
        <begin position="104"/>
        <end position="105"/>
    </location>
    <ligand>
        <name>S-adenosyl-L-methionine</name>
        <dbReference type="ChEBI" id="CHEBI:59789"/>
    </ligand>
</feature>
<dbReference type="SUPFAM" id="SSF53335">
    <property type="entry name" value="S-adenosyl-L-methionine-dependent methyltransferases"/>
    <property type="match status" value="1"/>
</dbReference>
<dbReference type="AlphaFoldDB" id="W0DHT2"/>
<sequence>MQALLAGGQLTEAPHPDDATGLQLHCGPEGLSLFAPHPRPLELRLDFTRGRQAYRLARAGHAREDLLRALGPLPAASRIIDASAGLGRDALVLAARGFRVLAFERHPVLAALLDDALHRARASASLRPILDRIDLRAEDARMALGGLEPVAEAAIFDPMFPARAKDAAVKKEMQVLQQLIGADPDPDAPETLAALRRHVRRRVVVKRPLHAPPVGDETPAHALRGRSIRFDVYLPLSGSGESAAASPRPR</sequence>
<keyword evidence="1 2" id="KW-0489">Methyltransferase</keyword>
<feature type="binding site" evidence="1">
    <location>
        <begin position="88"/>
        <end position="89"/>
    </location>
    <ligand>
        <name>S-adenosyl-L-methionine</name>
        <dbReference type="ChEBI" id="CHEBI:59789"/>
    </ligand>
</feature>
<evidence type="ECO:0000313" key="2">
    <source>
        <dbReference type="EMBL" id="AHE97981.1"/>
    </source>
</evidence>
<organism evidence="2 3">
    <name type="scientific">Thioalkalivibrio paradoxus ARh 1</name>
    <dbReference type="NCBI Taxonomy" id="713585"/>
    <lineage>
        <taxon>Bacteria</taxon>
        <taxon>Pseudomonadati</taxon>
        <taxon>Pseudomonadota</taxon>
        <taxon>Gammaproteobacteria</taxon>
        <taxon>Chromatiales</taxon>
        <taxon>Ectothiorhodospiraceae</taxon>
        <taxon>Thioalkalivibrio</taxon>
    </lineage>
</organism>
<comment type="function">
    <text evidence="1">Specifically methylates the guanosine in position 1516 of 16S rRNA.</text>
</comment>
<protein>
    <recommendedName>
        <fullName evidence="1">Ribosomal RNA small subunit methyltransferase J</fullName>
        <ecNumber evidence="1">2.1.1.242</ecNumber>
    </recommendedName>
    <alternativeName>
        <fullName evidence="1">16S rRNA m2G1516 methyltransferase</fullName>
    </alternativeName>
    <alternativeName>
        <fullName evidence="1">rRNA (guanine-N(2)-)-methyltransferase</fullName>
    </alternativeName>
</protein>
<dbReference type="HAMAP" id="MF_01523">
    <property type="entry name" value="16SrRNA_methyltr_J"/>
    <property type="match status" value="1"/>
</dbReference>
<evidence type="ECO:0000256" key="1">
    <source>
        <dbReference type="HAMAP-Rule" id="MF_01523"/>
    </source>
</evidence>
<dbReference type="EMBL" id="CP007029">
    <property type="protein sequence ID" value="AHE97981.1"/>
    <property type="molecule type" value="Genomic_DNA"/>
</dbReference>
<dbReference type="PANTHER" id="PTHR36112">
    <property type="entry name" value="RIBOSOMAL RNA SMALL SUBUNIT METHYLTRANSFERASE J"/>
    <property type="match status" value="1"/>
</dbReference>
<comment type="similarity">
    <text evidence="1">Belongs to the methyltransferase superfamily. RsmJ family.</text>
</comment>
<dbReference type="InterPro" id="IPR007536">
    <property type="entry name" value="16SrRNA_methylTrfase_J"/>
</dbReference>